<dbReference type="EMBL" id="NTFS01000153">
    <property type="protein sequence ID" value="PAX53304.1"/>
    <property type="molecule type" value="Genomic_DNA"/>
</dbReference>
<evidence type="ECO:0000259" key="5">
    <source>
        <dbReference type="Pfam" id="PF17210"/>
    </source>
</evidence>
<proteinExistence type="predicted"/>
<evidence type="ECO:0000256" key="1">
    <source>
        <dbReference type="ARBA" id="ARBA00004613"/>
    </source>
</evidence>
<dbReference type="GO" id="GO:0005576">
    <property type="term" value="C:extracellular region"/>
    <property type="evidence" value="ECO:0007669"/>
    <property type="project" value="UniProtKB-SubCell"/>
</dbReference>
<dbReference type="PANTHER" id="PTHR23303">
    <property type="entry name" value="CARBOXYPEPTIDASE REGULATORY REGION-CONTAINING"/>
    <property type="match status" value="1"/>
</dbReference>
<dbReference type="Gene3D" id="2.60.40.10">
    <property type="entry name" value="Immunoglobulins"/>
    <property type="match status" value="1"/>
</dbReference>
<keyword evidence="3" id="KW-0732">Signal</keyword>
<dbReference type="SUPFAM" id="SSF117074">
    <property type="entry name" value="Hypothetical protein PA1324"/>
    <property type="match status" value="1"/>
</dbReference>
<keyword evidence="4" id="KW-1133">Transmembrane helix</keyword>
<reference evidence="6 7" key="1">
    <citation type="submission" date="2017-08" db="EMBL/GenBank/DDBJ databases">
        <title>Draft genome sequence of filamentous cyanobacterium Calothrix elsteri CCALA 953.</title>
        <authorList>
            <person name="Gagunashvili A.N."/>
            <person name="Elster J."/>
            <person name="Andresson O.S."/>
        </authorList>
    </citation>
    <scope>NUCLEOTIDE SEQUENCE [LARGE SCALE GENOMIC DNA]</scope>
    <source>
        <strain evidence="6 7">CCALA 953</strain>
    </source>
</reference>
<dbReference type="NCBIfam" id="TIGR01451">
    <property type="entry name" value="B_ant_repeat"/>
    <property type="match status" value="1"/>
</dbReference>
<feature type="domain" description="SD-repeat containing protein B" evidence="5">
    <location>
        <begin position="287"/>
        <end position="367"/>
    </location>
</feature>
<gene>
    <name evidence="6" type="ORF">CK510_14705</name>
</gene>
<sequence>MLTQEASFKQLVQNGILSSIISSEGKKKPSSAFLQENHRWRKILKFLRYSLLALILTATQIALFGSIYKQKVVAQNQGFCPVGTSPSTVNWTPATGAAGISSQSLNVAGVGINFSFTESVPGQVIDNVETRIDNDVYGGLPGPNLRFNIGQEKTPSLGNATLNVNFSRPVILASPLTILDIDRNGERDVGFIYQDRVTVNAFNGSTPVGVTLRSLGNTTRVTGNVAVGINENSFPDRPDGNVSATIPGQLNRIQLLYEPGQEYGTPQQDETVGLARLSICIPPPAIASIGDTVFSDRNGNGTQEEGESGIPNATLILRNSNGEEVSRTTTNSNGIYGFSALLLGNYTVEVIRPNNDFTPTTNTTASANLTQPNQALLNIDFGFRTTPVGDSGTPDIRLIKRITNARRNGQAIAGTSFNTFVPDPNNSNDDNLTQPERFPGLINLEVPVRSRDEVEYTIYFLTQGNGNINNLQFCDLVPRGTTFASNSIGISGAGSGANNGTYLTPLTPLESFVNICNGSNNNGAVVANLGNVPSGNFGFVRFRVTVN</sequence>
<evidence type="ECO:0000313" key="7">
    <source>
        <dbReference type="Proteomes" id="UP000218238"/>
    </source>
</evidence>
<dbReference type="InterPro" id="IPR051417">
    <property type="entry name" value="SDr/BOS_complex"/>
</dbReference>
<comment type="subcellular location">
    <subcellularLocation>
        <location evidence="1">Secreted</location>
    </subcellularLocation>
</comment>
<accession>A0A2A2THT3</accession>
<dbReference type="Pfam" id="PF17210">
    <property type="entry name" value="SdrD_B"/>
    <property type="match status" value="1"/>
</dbReference>
<keyword evidence="7" id="KW-1185">Reference proteome</keyword>
<dbReference type="AlphaFoldDB" id="A0A2A2THT3"/>
<evidence type="ECO:0000256" key="4">
    <source>
        <dbReference type="SAM" id="Phobius"/>
    </source>
</evidence>
<dbReference type="InterPro" id="IPR047589">
    <property type="entry name" value="DUF11_rpt"/>
</dbReference>
<keyword evidence="2" id="KW-0964">Secreted</keyword>
<organism evidence="6 7">
    <name type="scientific">Brunnivagina elsteri CCALA 953</name>
    <dbReference type="NCBI Taxonomy" id="987040"/>
    <lineage>
        <taxon>Bacteria</taxon>
        <taxon>Bacillati</taxon>
        <taxon>Cyanobacteriota</taxon>
        <taxon>Cyanophyceae</taxon>
        <taxon>Nostocales</taxon>
        <taxon>Calotrichaceae</taxon>
        <taxon>Brunnivagina</taxon>
    </lineage>
</organism>
<evidence type="ECO:0000313" key="6">
    <source>
        <dbReference type="EMBL" id="PAX53304.1"/>
    </source>
</evidence>
<dbReference type="InterPro" id="IPR013783">
    <property type="entry name" value="Ig-like_fold"/>
</dbReference>
<feature type="transmembrane region" description="Helical" evidence="4">
    <location>
        <begin position="46"/>
        <end position="68"/>
    </location>
</feature>
<evidence type="ECO:0000256" key="3">
    <source>
        <dbReference type="ARBA" id="ARBA00022729"/>
    </source>
</evidence>
<evidence type="ECO:0000256" key="2">
    <source>
        <dbReference type="ARBA" id="ARBA00022525"/>
    </source>
</evidence>
<dbReference type="Proteomes" id="UP000218238">
    <property type="component" value="Unassembled WGS sequence"/>
</dbReference>
<comment type="caution">
    <text evidence="6">The sequence shown here is derived from an EMBL/GenBank/DDBJ whole genome shotgun (WGS) entry which is preliminary data.</text>
</comment>
<dbReference type="OrthoDB" id="6074739at2"/>
<keyword evidence="4" id="KW-0472">Membrane</keyword>
<name>A0A2A2THT3_9CYAN</name>
<keyword evidence="4" id="KW-0812">Transmembrane</keyword>
<protein>
    <recommendedName>
        <fullName evidence="5">SD-repeat containing protein B domain-containing protein</fullName>
    </recommendedName>
</protein>
<dbReference type="InterPro" id="IPR033764">
    <property type="entry name" value="Sdr_B"/>
</dbReference>